<feature type="non-terminal residue" evidence="17">
    <location>
        <position position="739"/>
    </location>
</feature>
<keyword evidence="11" id="KW-0010">Activator</keyword>
<evidence type="ECO:0000256" key="8">
    <source>
        <dbReference type="ARBA" id="ARBA00023015"/>
    </source>
</evidence>
<dbReference type="Gene3D" id="3.30.450.20">
    <property type="entry name" value="PAS domain"/>
    <property type="match status" value="2"/>
</dbReference>
<dbReference type="PANTHER" id="PTHR10649:SF17">
    <property type="entry name" value="ARYL HYDROCARBON RECEPTOR 2"/>
    <property type="match status" value="1"/>
</dbReference>
<dbReference type="Pfam" id="PF00010">
    <property type="entry name" value="HLH"/>
    <property type="match status" value="1"/>
</dbReference>
<keyword evidence="7" id="KW-0013">ADP-ribosylation</keyword>
<evidence type="ECO:0000256" key="10">
    <source>
        <dbReference type="ARBA" id="ARBA00023125"/>
    </source>
</evidence>
<comment type="caution">
    <text evidence="17">The sequence shown here is derived from an EMBL/GenBank/DDBJ whole genome shotgun (WGS) entry which is preliminary data.</text>
</comment>
<dbReference type="Pfam" id="PF00989">
    <property type="entry name" value="PAS"/>
    <property type="match status" value="1"/>
</dbReference>
<dbReference type="GO" id="GO:0005737">
    <property type="term" value="C:cytoplasm"/>
    <property type="evidence" value="ECO:0007669"/>
    <property type="project" value="UniProtKB-SubCell"/>
</dbReference>
<dbReference type="AlphaFoldDB" id="A0A7L0A8B7"/>
<dbReference type="InterPro" id="IPR036638">
    <property type="entry name" value="HLH_DNA-bd_sf"/>
</dbReference>
<feature type="region of interest" description="Disordered" evidence="14">
    <location>
        <begin position="1"/>
        <end position="33"/>
    </location>
</feature>
<dbReference type="CDD" id="cd00130">
    <property type="entry name" value="PAS"/>
    <property type="match status" value="2"/>
</dbReference>
<keyword evidence="9" id="KW-0090">Biological rhythms</keyword>
<evidence type="ECO:0000256" key="6">
    <source>
        <dbReference type="ARBA" id="ARBA00022737"/>
    </source>
</evidence>
<dbReference type="GO" id="GO:0000976">
    <property type="term" value="F:transcription cis-regulatory region binding"/>
    <property type="evidence" value="ECO:0007669"/>
    <property type="project" value="TreeGrafter"/>
</dbReference>
<evidence type="ECO:0000256" key="12">
    <source>
        <dbReference type="ARBA" id="ARBA00023163"/>
    </source>
</evidence>
<evidence type="ECO:0000256" key="7">
    <source>
        <dbReference type="ARBA" id="ARBA00022765"/>
    </source>
</evidence>
<keyword evidence="13" id="KW-0539">Nucleus</keyword>
<dbReference type="SUPFAM" id="SSF47459">
    <property type="entry name" value="HLH, helix-loop-helix DNA-binding domain"/>
    <property type="match status" value="1"/>
</dbReference>
<dbReference type="FunFam" id="4.10.280.10:FF:000024">
    <property type="entry name" value="Aryl hydrocarbon receptor 2"/>
    <property type="match status" value="1"/>
</dbReference>
<dbReference type="InterPro" id="IPR039091">
    <property type="entry name" value="AHR/AHRR"/>
</dbReference>
<gene>
    <name evidence="17" type="primary">Ahr_1</name>
    <name evidence="17" type="ORF">DICMEG_R14132</name>
</gene>
<dbReference type="GO" id="GO:0005634">
    <property type="term" value="C:nucleus"/>
    <property type="evidence" value="ECO:0007669"/>
    <property type="project" value="UniProtKB-SubCell"/>
</dbReference>
<name>A0A7L0A8B7_9CORV</name>
<evidence type="ECO:0000256" key="11">
    <source>
        <dbReference type="ARBA" id="ARBA00023159"/>
    </source>
</evidence>
<dbReference type="PROSITE" id="PS50888">
    <property type="entry name" value="BHLH"/>
    <property type="match status" value="1"/>
</dbReference>
<evidence type="ECO:0000313" key="18">
    <source>
        <dbReference type="Proteomes" id="UP000537234"/>
    </source>
</evidence>
<evidence type="ECO:0000256" key="2">
    <source>
        <dbReference type="ARBA" id="ARBA00004496"/>
    </source>
</evidence>
<dbReference type="SMART" id="SM00091">
    <property type="entry name" value="PAS"/>
    <property type="match status" value="2"/>
</dbReference>
<keyword evidence="8" id="KW-0805">Transcription regulation</keyword>
<feature type="domain" description="BHLH" evidence="16">
    <location>
        <begin position="19"/>
        <end position="72"/>
    </location>
</feature>
<dbReference type="InterPro" id="IPR013767">
    <property type="entry name" value="PAS_fold"/>
</dbReference>
<dbReference type="GO" id="GO:1904613">
    <property type="term" value="P:cellular response to 2,3,7,8-tetrachlorodibenzodioxine"/>
    <property type="evidence" value="ECO:0007669"/>
    <property type="project" value="UniProtKB-ARBA"/>
</dbReference>
<evidence type="ECO:0000256" key="5">
    <source>
        <dbReference type="ARBA" id="ARBA00022491"/>
    </source>
</evidence>
<dbReference type="GO" id="GO:0004879">
    <property type="term" value="F:nuclear receptor activity"/>
    <property type="evidence" value="ECO:0007669"/>
    <property type="project" value="UniProtKB-ARBA"/>
</dbReference>
<keyword evidence="6" id="KW-0677">Repeat</keyword>
<dbReference type="PROSITE" id="PS50112">
    <property type="entry name" value="PAS"/>
    <property type="match status" value="1"/>
</dbReference>
<protein>
    <recommendedName>
        <fullName evidence="3">Aryl hydrocarbon receptor</fullName>
    </recommendedName>
</protein>
<dbReference type="GO" id="GO:0048511">
    <property type="term" value="P:rhythmic process"/>
    <property type="evidence" value="ECO:0007669"/>
    <property type="project" value="UniProtKB-KW"/>
</dbReference>
<accession>A0A7L0A8B7</accession>
<evidence type="ECO:0000256" key="13">
    <source>
        <dbReference type="ARBA" id="ARBA00023242"/>
    </source>
</evidence>
<feature type="domain" description="PAS" evidence="15">
    <location>
        <begin position="113"/>
        <end position="176"/>
    </location>
</feature>
<evidence type="ECO:0000313" key="17">
    <source>
        <dbReference type="EMBL" id="NXJ30456.1"/>
    </source>
</evidence>
<dbReference type="SUPFAM" id="SSF55785">
    <property type="entry name" value="PYP-like sensor domain (PAS domain)"/>
    <property type="match status" value="2"/>
</dbReference>
<evidence type="ECO:0000256" key="3">
    <source>
        <dbReference type="ARBA" id="ARBA00015909"/>
    </source>
</evidence>
<comment type="subcellular location">
    <subcellularLocation>
        <location evidence="2">Cytoplasm</location>
    </subcellularLocation>
    <subcellularLocation>
        <location evidence="1">Nucleus</location>
    </subcellularLocation>
</comment>
<dbReference type="EMBL" id="VXAD01013278">
    <property type="protein sequence ID" value="NXJ30456.1"/>
    <property type="molecule type" value="Genomic_DNA"/>
</dbReference>
<evidence type="ECO:0000256" key="1">
    <source>
        <dbReference type="ARBA" id="ARBA00004123"/>
    </source>
</evidence>
<keyword evidence="18" id="KW-1185">Reference proteome</keyword>
<keyword evidence="5" id="KW-0678">Repressor</keyword>
<reference evidence="17 18" key="1">
    <citation type="submission" date="2019-09" db="EMBL/GenBank/DDBJ databases">
        <title>Bird 10,000 Genomes (B10K) Project - Family phase.</title>
        <authorList>
            <person name="Zhang G."/>
        </authorList>
    </citation>
    <scope>NUCLEOTIDE SEQUENCE [LARGE SCALE GENOMIC DNA]</scope>
    <source>
        <strain evidence="17">B10K-DU-001-48</strain>
        <tissue evidence="17">Muscle</tissue>
    </source>
</reference>
<dbReference type="PANTHER" id="PTHR10649">
    <property type="entry name" value="ARYL HYDROCARBON RECEPTOR"/>
    <property type="match status" value="1"/>
</dbReference>
<dbReference type="InterPro" id="IPR011598">
    <property type="entry name" value="bHLH_dom"/>
</dbReference>
<evidence type="ECO:0000256" key="9">
    <source>
        <dbReference type="ARBA" id="ARBA00023108"/>
    </source>
</evidence>
<dbReference type="GO" id="GO:0006805">
    <property type="term" value="P:xenobiotic metabolic process"/>
    <property type="evidence" value="ECO:0007669"/>
    <property type="project" value="InterPro"/>
</dbReference>
<dbReference type="FunFam" id="3.30.450.20:FF:000019">
    <property type="entry name" value="Aryl hydrocarbon receptor 1"/>
    <property type="match status" value="1"/>
</dbReference>
<keyword evidence="12" id="KW-0804">Transcription</keyword>
<keyword evidence="4" id="KW-0963">Cytoplasm</keyword>
<dbReference type="Proteomes" id="UP000537234">
    <property type="component" value="Unassembled WGS sequence"/>
</dbReference>
<feature type="compositionally biased region" description="Basic residues" evidence="14">
    <location>
        <begin position="1"/>
        <end position="11"/>
    </location>
</feature>
<evidence type="ECO:0000259" key="15">
    <source>
        <dbReference type="PROSITE" id="PS50112"/>
    </source>
</evidence>
<dbReference type="InterPro" id="IPR035965">
    <property type="entry name" value="PAS-like_dom_sf"/>
</dbReference>
<sequence>MYAGRKRKKPVPKSPKPPPPEGVKSNPSKRHRDRLNQELNKLTGLLPFPEDVRSRLDKLSILRLAVGYLKVKSYLMATAPKVGNCVDQPRAPGGDRWTEPQGDRELFPEGELLLQALNGFVIAVTGDGYIFYISPTVQDYLGFHQSDLIYQSVYELIHADDRAAFRRQLHRSLLPAADTQGAQLGKLPFPFGFPAFPAEQPPLARHLQAEKESFVERSFTCRFRCLLDNSSGFLALNFRGRLKFLLGQHKSAADKSPVALFAIATLVQPLSILELRTKTLIFQTKHKLDFTPMACDSRGKVVLGYTEMELCRRGSGYQFVHAADMMHCAEHHVRMMKTGESGLTVFRLLTKRGSWVWVQANARLVYKGDRPDCIIARQRALSNEEGEEHLRKRNLQLPFSFATGEAVLYGNDLPGFLDSFQAREELQTQANSSSEPRLVDPNSLLGATMKRDASIYNPHADNVPQFSLPGLIPEPDGLSQSEDISNAKEDSDSLLVVIEALFEKSKVDGNICRSLGVDNTELQQWEEALLSLGAEEEPPAQGLGERPGTGVTSCVEQMLLREGAGKSLDFPHCHEENSAVAHFQRCWGADPAFPAEPRALGTRGGHGALGSVVSVTSEGSSAQPEQQVPFSPAGPVAGTVLGVPVSGSKSLAALQLANQGFQAEATLSAPVDNTVPTAQSQPGCQLPGSSCPPLLHSNTLVTLWHSVPLQANPASCPSEAWMTIAPRQLEAAGMQVESQ</sequence>
<dbReference type="Gene3D" id="4.10.280.10">
    <property type="entry name" value="Helix-loop-helix DNA-binding domain"/>
    <property type="match status" value="1"/>
</dbReference>
<evidence type="ECO:0000259" key="16">
    <source>
        <dbReference type="PROSITE" id="PS50888"/>
    </source>
</evidence>
<dbReference type="GO" id="GO:0034751">
    <property type="term" value="C:aryl hydrocarbon receptor complex"/>
    <property type="evidence" value="ECO:0007669"/>
    <property type="project" value="TreeGrafter"/>
</dbReference>
<feature type="compositionally biased region" description="Pro residues" evidence="14">
    <location>
        <begin position="12"/>
        <end position="21"/>
    </location>
</feature>
<dbReference type="CDD" id="cd19696">
    <property type="entry name" value="bHLH-PAS_AhR_like"/>
    <property type="match status" value="1"/>
</dbReference>
<evidence type="ECO:0000256" key="4">
    <source>
        <dbReference type="ARBA" id="ARBA00022490"/>
    </source>
</evidence>
<dbReference type="InterPro" id="IPR000014">
    <property type="entry name" value="PAS"/>
</dbReference>
<feature type="non-terminal residue" evidence="17">
    <location>
        <position position="1"/>
    </location>
</feature>
<keyword evidence="10" id="KW-0238">DNA-binding</keyword>
<dbReference type="SMART" id="SM00353">
    <property type="entry name" value="HLH"/>
    <property type="match status" value="1"/>
</dbReference>
<evidence type="ECO:0000256" key="14">
    <source>
        <dbReference type="SAM" id="MobiDB-lite"/>
    </source>
</evidence>
<organism evidence="17 18">
    <name type="scientific">Dicrurus megarhynchus</name>
    <dbReference type="NCBI Taxonomy" id="450177"/>
    <lineage>
        <taxon>Eukaryota</taxon>
        <taxon>Metazoa</taxon>
        <taxon>Chordata</taxon>
        <taxon>Craniata</taxon>
        <taxon>Vertebrata</taxon>
        <taxon>Euteleostomi</taxon>
        <taxon>Archelosauria</taxon>
        <taxon>Archosauria</taxon>
        <taxon>Dinosauria</taxon>
        <taxon>Saurischia</taxon>
        <taxon>Theropoda</taxon>
        <taxon>Coelurosauria</taxon>
        <taxon>Aves</taxon>
        <taxon>Neognathae</taxon>
        <taxon>Neoaves</taxon>
        <taxon>Telluraves</taxon>
        <taxon>Australaves</taxon>
        <taxon>Passeriformes</taxon>
        <taxon>Corvoidea</taxon>
        <taxon>Dicruridae</taxon>
        <taxon>Dicrurus</taxon>
    </lineage>
</organism>
<proteinExistence type="predicted"/>
<dbReference type="GO" id="GO:0046983">
    <property type="term" value="F:protein dimerization activity"/>
    <property type="evidence" value="ECO:0007669"/>
    <property type="project" value="InterPro"/>
</dbReference>
<dbReference type="FunFam" id="3.30.450.20:FF:000035">
    <property type="entry name" value="Aryl hydrocarbon receptor"/>
    <property type="match status" value="1"/>
</dbReference>
<dbReference type="Pfam" id="PF14598">
    <property type="entry name" value="PAS_11"/>
    <property type="match status" value="1"/>
</dbReference>